<dbReference type="GeneID" id="30037347"/>
<proteinExistence type="predicted"/>
<name>A0A167EKD0_9ASCO</name>
<feature type="compositionally biased region" description="Low complexity" evidence="1">
    <location>
        <begin position="614"/>
        <end position="628"/>
    </location>
</feature>
<dbReference type="RefSeq" id="XP_018736656.1">
    <property type="nucleotide sequence ID" value="XM_018882261.1"/>
</dbReference>
<gene>
    <name evidence="2" type="primary">RSC58</name>
    <name evidence="2" type="ORF">AWJ20_5138</name>
</gene>
<dbReference type="OrthoDB" id="5354116at2759"/>
<keyword evidence="3" id="KW-1185">Reference proteome</keyword>
<protein>
    <submittedName>
        <fullName evidence="2">Rsc58p</fullName>
    </submittedName>
</protein>
<evidence type="ECO:0000313" key="2">
    <source>
        <dbReference type="EMBL" id="ANB14179.1"/>
    </source>
</evidence>
<feature type="region of interest" description="Disordered" evidence="1">
    <location>
        <begin position="597"/>
        <end position="628"/>
    </location>
</feature>
<feature type="compositionally biased region" description="Acidic residues" evidence="1">
    <location>
        <begin position="97"/>
        <end position="106"/>
    </location>
</feature>
<accession>A0A167EKD0</accession>
<dbReference type="EMBL" id="CP014502">
    <property type="protein sequence ID" value="ANB14179.1"/>
    <property type="molecule type" value="Genomic_DNA"/>
</dbReference>
<evidence type="ECO:0000256" key="1">
    <source>
        <dbReference type="SAM" id="MobiDB-lite"/>
    </source>
</evidence>
<feature type="region of interest" description="Disordered" evidence="1">
    <location>
        <begin position="403"/>
        <end position="492"/>
    </location>
</feature>
<dbReference type="KEGG" id="slb:AWJ20_5138"/>
<reference evidence="2 3" key="1">
    <citation type="submission" date="2016-02" db="EMBL/GenBank/DDBJ databases">
        <title>Complete genome sequence and transcriptome regulation of the pentose utilising yeast Sugiyamaella lignohabitans.</title>
        <authorList>
            <person name="Bellasio M."/>
            <person name="Peymann A."/>
            <person name="Valli M."/>
            <person name="Sipitzky M."/>
            <person name="Graf A."/>
            <person name="Sauer M."/>
            <person name="Marx H."/>
            <person name="Mattanovich D."/>
        </authorList>
    </citation>
    <scope>NUCLEOTIDE SEQUENCE [LARGE SCALE GENOMIC DNA]</scope>
    <source>
        <strain evidence="2 3">CBS 10342</strain>
    </source>
</reference>
<feature type="compositionally biased region" description="Polar residues" evidence="1">
    <location>
        <begin position="471"/>
        <end position="480"/>
    </location>
</feature>
<feature type="compositionally biased region" description="Basic and acidic residues" evidence="1">
    <location>
        <begin position="179"/>
        <end position="188"/>
    </location>
</feature>
<feature type="compositionally biased region" description="Polar residues" evidence="1">
    <location>
        <begin position="193"/>
        <end position="203"/>
    </location>
</feature>
<feature type="compositionally biased region" description="Basic and acidic residues" evidence="1">
    <location>
        <begin position="81"/>
        <end position="96"/>
    </location>
</feature>
<feature type="compositionally biased region" description="Polar residues" evidence="1">
    <location>
        <begin position="455"/>
        <end position="464"/>
    </location>
</feature>
<feature type="region of interest" description="Disordered" evidence="1">
    <location>
        <begin position="179"/>
        <end position="223"/>
    </location>
</feature>
<sequence>MAVLQQHRQQQQLKLEREIIELREKNAVDKKKEAVAKLKELFEDLRVIANSSGVLSEEIIRASIVPVENLQPGAHEKLLERRQEKEKDDDESHGTDNDEQVEEDTENLSSVDKKLESGKYKDDVYALYHDIKLATIANLIKYPIGSEKYTQINDFFKFLSDCMFREAVRLGLLEEYKGEHEAESKEQAESEETTMNRGVTTRRSAAGLGTEKPAATDGTNGTNVKLEANGRLKTNKKKLTQEEYYAEERDRFESDIFNGFKKIFSDVMEFYGEAYYIMGQQGPMFSSLTGKAAIDPRETVTRGLFNTVQVLPPTKVQTGPYHLMYVSPPVATRIPHPSLPPSEILQFYVHPTNAPLPSTRWLKYDSYSSFAPSSDDFATVLKRGSSAAVWLDKVGLPIAEEAAAKREQDEYDNESNPEDDEDEDEEDEDDQAQQAEEDSDVEMKDTGSDLAGDSVNKSVVQTTEAAVKTESAISPSTSDIVNREASPGSSPALTVDDGINLLHVLEWSPASFVDDDEIEAAANGTQVELVSWLLLELQDMQRTRLAREDTSAFMIPERERRLALKIQNILSRLIGETNPKDLDLSLSHLLPILQTNYAGTLPGPPEPKTSQAGRSTTRTPSRQTRTKR</sequence>
<feature type="region of interest" description="Disordered" evidence="1">
    <location>
        <begin position="81"/>
        <end position="111"/>
    </location>
</feature>
<organism evidence="2 3">
    <name type="scientific">Sugiyamaella lignohabitans</name>
    <dbReference type="NCBI Taxonomy" id="796027"/>
    <lineage>
        <taxon>Eukaryota</taxon>
        <taxon>Fungi</taxon>
        <taxon>Dikarya</taxon>
        <taxon>Ascomycota</taxon>
        <taxon>Saccharomycotina</taxon>
        <taxon>Dipodascomycetes</taxon>
        <taxon>Dipodascales</taxon>
        <taxon>Trichomonascaceae</taxon>
        <taxon>Sugiyamaella</taxon>
    </lineage>
</organism>
<feature type="compositionally biased region" description="Acidic residues" evidence="1">
    <location>
        <begin position="409"/>
        <end position="440"/>
    </location>
</feature>
<evidence type="ECO:0000313" key="3">
    <source>
        <dbReference type="Proteomes" id="UP000189580"/>
    </source>
</evidence>
<dbReference type="Proteomes" id="UP000189580">
    <property type="component" value="Chromosome d"/>
</dbReference>
<dbReference type="AlphaFoldDB" id="A0A167EKD0"/>